<evidence type="ECO:0000313" key="2">
    <source>
        <dbReference type="EMBL" id="BCJ33015.1"/>
    </source>
</evidence>
<dbReference type="RefSeq" id="WP_203959974.1">
    <property type="nucleotide sequence ID" value="NZ_AP023355.1"/>
</dbReference>
<feature type="transmembrane region" description="Helical" evidence="1">
    <location>
        <begin position="48"/>
        <end position="68"/>
    </location>
</feature>
<proteinExistence type="predicted"/>
<name>A0A7R7DJX3_9ACTN</name>
<feature type="transmembrane region" description="Helical" evidence="1">
    <location>
        <begin position="157"/>
        <end position="177"/>
    </location>
</feature>
<organism evidence="2 3">
    <name type="scientific">Actinocatenispora thailandica</name>
    <dbReference type="NCBI Taxonomy" id="227318"/>
    <lineage>
        <taxon>Bacteria</taxon>
        <taxon>Bacillati</taxon>
        <taxon>Actinomycetota</taxon>
        <taxon>Actinomycetes</taxon>
        <taxon>Micromonosporales</taxon>
        <taxon>Micromonosporaceae</taxon>
        <taxon>Actinocatenispora</taxon>
    </lineage>
</organism>
<dbReference type="Proteomes" id="UP000611640">
    <property type="component" value="Chromosome"/>
</dbReference>
<evidence type="ECO:0000256" key="1">
    <source>
        <dbReference type="SAM" id="Phobius"/>
    </source>
</evidence>
<gene>
    <name evidence="2" type="ORF">Athai_05180</name>
</gene>
<keyword evidence="1" id="KW-0812">Transmembrane</keyword>
<feature type="transmembrane region" description="Helical" evidence="1">
    <location>
        <begin position="120"/>
        <end position="145"/>
    </location>
</feature>
<protein>
    <submittedName>
        <fullName evidence="2">Uncharacterized protein</fullName>
    </submittedName>
</protein>
<dbReference type="EMBL" id="AP023355">
    <property type="protein sequence ID" value="BCJ33015.1"/>
    <property type="molecule type" value="Genomic_DNA"/>
</dbReference>
<keyword evidence="3" id="KW-1185">Reference proteome</keyword>
<dbReference type="AlphaFoldDB" id="A0A7R7DJX3"/>
<keyword evidence="1" id="KW-0472">Membrane</keyword>
<dbReference type="KEGG" id="atl:Athai_05180"/>
<accession>A0A7R7DJX3</accession>
<reference evidence="2 3" key="1">
    <citation type="submission" date="2020-08" db="EMBL/GenBank/DDBJ databases">
        <title>Whole genome shotgun sequence of Actinocatenispora thailandica NBRC 105041.</title>
        <authorList>
            <person name="Komaki H."/>
            <person name="Tamura T."/>
        </authorList>
    </citation>
    <scope>NUCLEOTIDE SEQUENCE [LARGE SCALE GENOMIC DNA]</scope>
    <source>
        <strain evidence="2 3">NBRC 105041</strain>
    </source>
</reference>
<evidence type="ECO:0000313" key="3">
    <source>
        <dbReference type="Proteomes" id="UP000611640"/>
    </source>
</evidence>
<feature type="transmembrane region" description="Helical" evidence="1">
    <location>
        <begin position="189"/>
        <end position="210"/>
    </location>
</feature>
<sequence>MTADDTRPAASGGRRRLAALRLSPTVTRAEQAVQRGADRVRAIAPGPALVRGSVLVFGVLALIVAMTGPMRGNGWSYLVAVALGLVAAVRADGPWVTATELIVVGVWVLGGLVYHEQRGLLGTLLLAALLYLHHGTAALAATLPIRGQLAPSVLLGWLARTGGVLLVTVAFALAASVLLPPSGTGHNSILLPVIGLLAALGAAVGVAYLLHRRHR</sequence>
<keyword evidence="1" id="KW-1133">Transmembrane helix</keyword>